<dbReference type="Pfam" id="PF01930">
    <property type="entry name" value="Cas_Cas4"/>
    <property type="match status" value="1"/>
</dbReference>
<dbReference type="Gene3D" id="3.90.320.10">
    <property type="match status" value="1"/>
</dbReference>
<comment type="similarity">
    <text evidence="2 13">Belongs to the CRISPR-associated exonuclease Cas4 family.</text>
</comment>
<name>A0A4Z0GMU2_9BACL</name>
<evidence type="ECO:0000256" key="3">
    <source>
        <dbReference type="ARBA" id="ARBA00012768"/>
    </source>
</evidence>
<evidence type="ECO:0000256" key="2">
    <source>
        <dbReference type="ARBA" id="ARBA00009189"/>
    </source>
</evidence>
<evidence type="ECO:0000259" key="14">
    <source>
        <dbReference type="Pfam" id="PF01930"/>
    </source>
</evidence>
<dbReference type="OrthoDB" id="9781776at2"/>
<keyword evidence="5 13" id="KW-0540">Nuclease</keyword>
<proteinExistence type="inferred from homology"/>
<keyword evidence="6 13" id="KW-0479">Metal-binding</keyword>
<keyword evidence="9 13" id="KW-0408">Iron</keyword>
<comment type="cofactor">
    <cofactor evidence="13">
        <name>iron-sulfur cluster</name>
        <dbReference type="ChEBI" id="CHEBI:30408"/>
    </cofactor>
</comment>
<reference evidence="15 16" key="1">
    <citation type="journal article" date="2015" name="Int. J. Syst. Evol. Microbiol.">
        <title>Sporolactobacillus shoreae sp. nov. and Sporolactobacillus spathodeae sp. nov., two spore-forming lactic acid bacteria isolated from tree barks in Thailand.</title>
        <authorList>
            <person name="Thamacharoensuk T."/>
            <person name="Kitahara M."/>
            <person name="Ohkuma M."/>
            <person name="Thongchul N."/>
            <person name="Tanasupawat S."/>
        </authorList>
    </citation>
    <scope>NUCLEOTIDE SEQUENCE [LARGE SCALE GENOMIC DNA]</scope>
    <source>
        <strain evidence="15 16">BK92</strain>
    </source>
</reference>
<evidence type="ECO:0000256" key="11">
    <source>
        <dbReference type="ARBA" id="ARBA00023118"/>
    </source>
</evidence>
<evidence type="ECO:0000256" key="1">
    <source>
        <dbReference type="ARBA" id="ARBA00001966"/>
    </source>
</evidence>
<protein>
    <recommendedName>
        <fullName evidence="4 13">CRISPR-associated exonuclease Cas4</fullName>
        <ecNumber evidence="3 13">3.1.12.1</ecNumber>
    </recommendedName>
</protein>
<dbReference type="Proteomes" id="UP000298347">
    <property type="component" value="Unassembled WGS sequence"/>
</dbReference>
<evidence type="ECO:0000256" key="10">
    <source>
        <dbReference type="ARBA" id="ARBA00023014"/>
    </source>
</evidence>
<comment type="function">
    <text evidence="13">CRISPR (clustered regularly interspaced short palindromic repeat) is an adaptive immune system that provides protection against mobile genetic elements (viruses, transposable elements and conjugative plasmids). CRISPR clusters contain sequences complementary to antecedent mobile elements and target invading nucleic acids. CRISPR clusters are transcribed and processed into CRISPR RNA (crRNA).</text>
</comment>
<evidence type="ECO:0000256" key="7">
    <source>
        <dbReference type="ARBA" id="ARBA00022801"/>
    </source>
</evidence>
<comment type="cofactor">
    <cofactor evidence="1">
        <name>[4Fe-4S] cluster</name>
        <dbReference type="ChEBI" id="CHEBI:49883"/>
    </cofactor>
</comment>
<dbReference type="InterPro" id="IPR022765">
    <property type="entry name" value="Dna2/Cas4_DUF83"/>
</dbReference>
<dbReference type="NCBIfam" id="TIGR00372">
    <property type="entry name" value="cas4"/>
    <property type="match status" value="1"/>
</dbReference>
<keyword evidence="16" id="KW-1185">Reference proteome</keyword>
<keyword evidence="7 13" id="KW-0378">Hydrolase</keyword>
<keyword evidence="10 13" id="KW-0411">Iron-sulfur</keyword>
<dbReference type="InterPro" id="IPR051827">
    <property type="entry name" value="Cas4_exonuclease"/>
</dbReference>
<dbReference type="InterPro" id="IPR013343">
    <property type="entry name" value="CRISPR-assoc_prot_Cas4"/>
</dbReference>
<dbReference type="EC" id="3.1.12.1" evidence="3 13"/>
<dbReference type="PANTHER" id="PTHR36531">
    <property type="entry name" value="CRISPR-ASSOCIATED EXONUCLEASE CAS4"/>
    <property type="match status" value="1"/>
</dbReference>
<evidence type="ECO:0000256" key="4">
    <source>
        <dbReference type="ARBA" id="ARBA00020049"/>
    </source>
</evidence>
<evidence type="ECO:0000256" key="8">
    <source>
        <dbReference type="ARBA" id="ARBA00022839"/>
    </source>
</evidence>
<evidence type="ECO:0000256" key="13">
    <source>
        <dbReference type="RuleBase" id="RU365022"/>
    </source>
</evidence>
<dbReference type="GO" id="GO:0051536">
    <property type="term" value="F:iron-sulfur cluster binding"/>
    <property type="evidence" value="ECO:0007669"/>
    <property type="project" value="UniProtKB-KW"/>
</dbReference>
<evidence type="ECO:0000256" key="9">
    <source>
        <dbReference type="ARBA" id="ARBA00023004"/>
    </source>
</evidence>
<comment type="caution">
    <text evidence="15">The sequence shown here is derived from an EMBL/GenBank/DDBJ whole genome shotgun (WGS) entry which is preliminary data.</text>
</comment>
<evidence type="ECO:0000256" key="6">
    <source>
        <dbReference type="ARBA" id="ARBA00022723"/>
    </source>
</evidence>
<evidence type="ECO:0000313" key="16">
    <source>
        <dbReference type="Proteomes" id="UP000298347"/>
    </source>
</evidence>
<dbReference type="GO" id="GO:0051607">
    <property type="term" value="P:defense response to virus"/>
    <property type="evidence" value="ECO:0007669"/>
    <property type="project" value="UniProtKB-KW"/>
</dbReference>
<accession>A0A4Z0GMU2</accession>
<dbReference type="GO" id="GO:0004527">
    <property type="term" value="F:exonuclease activity"/>
    <property type="evidence" value="ECO:0007669"/>
    <property type="project" value="UniProtKB-KW"/>
</dbReference>
<comment type="cofactor">
    <cofactor evidence="13">
        <name>Mg(2+)</name>
        <dbReference type="ChEBI" id="CHEBI:18420"/>
    </cofactor>
    <cofactor evidence="13">
        <name>Mn(2+)</name>
        <dbReference type="ChEBI" id="CHEBI:29035"/>
    </cofactor>
    <text evidence="13">Mg(2+) or Mn(2+) required for ssDNA cleavage activity.</text>
</comment>
<organism evidence="15 16">
    <name type="scientific">Sporolactobacillus shoreae</name>
    <dbReference type="NCBI Taxonomy" id="1465501"/>
    <lineage>
        <taxon>Bacteria</taxon>
        <taxon>Bacillati</taxon>
        <taxon>Bacillota</taxon>
        <taxon>Bacilli</taxon>
        <taxon>Bacillales</taxon>
        <taxon>Sporolactobacillaceae</taxon>
        <taxon>Sporolactobacillus</taxon>
    </lineage>
</organism>
<keyword evidence="8 13" id="KW-0269">Exonuclease</keyword>
<evidence type="ECO:0000256" key="12">
    <source>
        <dbReference type="ARBA" id="ARBA00023211"/>
    </source>
</evidence>
<dbReference type="AlphaFoldDB" id="A0A4Z0GMU2"/>
<dbReference type="EMBL" id="SRJD01000013">
    <property type="protein sequence ID" value="TGA97524.1"/>
    <property type="molecule type" value="Genomic_DNA"/>
</dbReference>
<evidence type="ECO:0000256" key="5">
    <source>
        <dbReference type="ARBA" id="ARBA00022722"/>
    </source>
</evidence>
<keyword evidence="11 13" id="KW-0051">Antiviral defense</keyword>
<gene>
    <name evidence="15" type="primary">cas4</name>
    <name evidence="15" type="ORF">E4665_11805</name>
</gene>
<sequence length="222" mass="25899">MVADENEEDNYLMLSGIQHFQFCRRQWALIHIEQQWSENVKTVEGQFLHRRADEPFTREKRGDKLIVRAMPIKSRQLKITGICDVVEFVRDEKQGVAINGMDGKYTAYPVEYKHGKPKVDDSDVLQLTAQALCLEEMLLCEVTKGYIFYNEIKHRIQVDLTDSIKSKVKSMVAEMQDYYRRQYTPKVRTGPFCKSCSLQNICLPGLMKKRSVKSFIEGKIYE</sequence>
<keyword evidence="12 13" id="KW-0464">Manganese</keyword>
<dbReference type="RefSeq" id="WP_135348990.1">
    <property type="nucleotide sequence ID" value="NZ_SRJD01000013.1"/>
</dbReference>
<feature type="domain" description="DUF83" evidence="14">
    <location>
        <begin position="15"/>
        <end position="203"/>
    </location>
</feature>
<evidence type="ECO:0000313" key="15">
    <source>
        <dbReference type="EMBL" id="TGA97524.1"/>
    </source>
</evidence>
<dbReference type="PANTHER" id="PTHR36531:SF6">
    <property type="entry name" value="DNA REPLICATION ATP-DEPENDENT HELICASE_NUCLEASE DNA2"/>
    <property type="match status" value="1"/>
</dbReference>
<dbReference type="InterPro" id="IPR011604">
    <property type="entry name" value="PDDEXK-like_dom_sf"/>
</dbReference>
<dbReference type="GO" id="GO:0046872">
    <property type="term" value="F:metal ion binding"/>
    <property type="evidence" value="ECO:0007669"/>
    <property type="project" value="UniProtKB-KW"/>
</dbReference>